<evidence type="ECO:0000313" key="4">
    <source>
        <dbReference type="Proteomes" id="UP000030765"/>
    </source>
</evidence>
<dbReference type="EMBL" id="ATLV01020615">
    <property type="status" value="NOT_ANNOTATED_CDS"/>
    <property type="molecule type" value="Genomic_DNA"/>
</dbReference>
<protein>
    <submittedName>
        <fullName evidence="2 3">Putative glycoside hydrolase</fullName>
    </submittedName>
</protein>
<evidence type="ECO:0000256" key="1">
    <source>
        <dbReference type="SAM" id="MobiDB-lite"/>
    </source>
</evidence>
<keyword evidence="4" id="KW-1185">Reference proteome</keyword>
<sequence>MGGEGGSHKGGLPTNLTGIFDFGQERDSLMTQTHPRQVRRTPPNKPLALFREELEEFGVKTHMFYVRPQTVAPKVIIGRDAAVPAPEQRGDLRNRFSSKPGGAGRKYF</sequence>
<evidence type="ECO:0000313" key="3">
    <source>
        <dbReference type="EnsemblMetazoa" id="ASIC013377-PA"/>
    </source>
</evidence>
<accession>A0A084W5E9</accession>
<proteinExistence type="predicted"/>
<evidence type="ECO:0000313" key="2">
    <source>
        <dbReference type="EMBL" id="KFB45443.1"/>
    </source>
</evidence>
<dbReference type="AlphaFoldDB" id="A0A084W5E9"/>
<dbReference type="VEuPathDB" id="VectorBase:ASIC013377"/>
<dbReference type="EnsemblMetazoa" id="ASIC013377-RA">
    <property type="protein sequence ID" value="ASIC013377-PA"/>
    <property type="gene ID" value="ASIC013377"/>
</dbReference>
<feature type="region of interest" description="Disordered" evidence="1">
    <location>
        <begin position="85"/>
        <end position="108"/>
    </location>
</feature>
<dbReference type="Proteomes" id="UP000030765">
    <property type="component" value="Unassembled WGS sequence"/>
</dbReference>
<dbReference type="GO" id="GO:0016787">
    <property type="term" value="F:hydrolase activity"/>
    <property type="evidence" value="ECO:0007669"/>
    <property type="project" value="UniProtKB-KW"/>
</dbReference>
<organism evidence="2">
    <name type="scientific">Anopheles sinensis</name>
    <name type="common">Mosquito</name>
    <dbReference type="NCBI Taxonomy" id="74873"/>
    <lineage>
        <taxon>Eukaryota</taxon>
        <taxon>Metazoa</taxon>
        <taxon>Ecdysozoa</taxon>
        <taxon>Arthropoda</taxon>
        <taxon>Hexapoda</taxon>
        <taxon>Insecta</taxon>
        <taxon>Pterygota</taxon>
        <taxon>Neoptera</taxon>
        <taxon>Endopterygota</taxon>
        <taxon>Diptera</taxon>
        <taxon>Nematocera</taxon>
        <taxon>Culicoidea</taxon>
        <taxon>Culicidae</taxon>
        <taxon>Anophelinae</taxon>
        <taxon>Anopheles</taxon>
    </lineage>
</organism>
<reference evidence="2 4" key="1">
    <citation type="journal article" date="2014" name="BMC Genomics">
        <title>Genome sequence of Anopheles sinensis provides insight into genetics basis of mosquito competence for malaria parasites.</title>
        <authorList>
            <person name="Zhou D."/>
            <person name="Zhang D."/>
            <person name="Ding G."/>
            <person name="Shi L."/>
            <person name="Hou Q."/>
            <person name="Ye Y."/>
            <person name="Xu Y."/>
            <person name="Zhou H."/>
            <person name="Xiong C."/>
            <person name="Li S."/>
            <person name="Yu J."/>
            <person name="Hong S."/>
            <person name="Yu X."/>
            <person name="Zou P."/>
            <person name="Chen C."/>
            <person name="Chang X."/>
            <person name="Wang W."/>
            <person name="Lv Y."/>
            <person name="Sun Y."/>
            <person name="Ma L."/>
            <person name="Shen B."/>
            <person name="Zhu C."/>
        </authorList>
    </citation>
    <scope>NUCLEOTIDE SEQUENCE [LARGE SCALE GENOMIC DNA]</scope>
</reference>
<name>A0A084W5E9_ANOSI</name>
<reference evidence="3" key="2">
    <citation type="submission" date="2020-05" db="UniProtKB">
        <authorList>
            <consortium name="EnsemblMetazoa"/>
        </authorList>
    </citation>
    <scope>IDENTIFICATION</scope>
</reference>
<keyword evidence="2" id="KW-0378">Hydrolase</keyword>
<dbReference type="EMBL" id="KE525303">
    <property type="protein sequence ID" value="KFB45443.1"/>
    <property type="molecule type" value="Genomic_DNA"/>
</dbReference>
<gene>
    <name evidence="2" type="ORF">ZHAS_00013377</name>
</gene>